<dbReference type="EMBL" id="BAAAQD010000001">
    <property type="protein sequence ID" value="GAA1500072.1"/>
    <property type="molecule type" value="Genomic_DNA"/>
</dbReference>
<keyword evidence="1" id="KW-1133">Transmembrane helix</keyword>
<evidence type="ECO:0000313" key="3">
    <source>
        <dbReference type="Proteomes" id="UP001501470"/>
    </source>
</evidence>
<evidence type="ECO:0008006" key="4">
    <source>
        <dbReference type="Google" id="ProtNLM"/>
    </source>
</evidence>
<keyword evidence="3" id="KW-1185">Reference proteome</keyword>
<sequence>MVAARVWVGYGAAEEPVIDRELLTERIAAARERRRARPTWQKVLFTVAAVVLGFACSYNLSVDDNAARPSKPAAEVRDACGHVDGQALATLFETPLPAVTERPRAEAGGVVTYSCLVESDPGLRLRLDLSVQHGRARADDPLLLMSVTKQTVYSVDGTDGVLTAAKQSNGTLFGFTLTGSSGAPPVPLTEERLRAVAAAVGDTL</sequence>
<gene>
    <name evidence="2" type="ORF">GCM10009827_004740</name>
</gene>
<comment type="caution">
    <text evidence="2">The sequence shown here is derived from an EMBL/GenBank/DDBJ whole genome shotgun (WGS) entry which is preliminary data.</text>
</comment>
<dbReference type="Proteomes" id="UP001501470">
    <property type="component" value="Unassembled WGS sequence"/>
</dbReference>
<proteinExistence type="predicted"/>
<keyword evidence="1" id="KW-0472">Membrane</keyword>
<evidence type="ECO:0000313" key="2">
    <source>
        <dbReference type="EMBL" id="GAA1500072.1"/>
    </source>
</evidence>
<keyword evidence="1" id="KW-0812">Transmembrane</keyword>
<reference evidence="2 3" key="1">
    <citation type="journal article" date="2019" name="Int. J. Syst. Evol. Microbiol.">
        <title>The Global Catalogue of Microorganisms (GCM) 10K type strain sequencing project: providing services to taxonomists for standard genome sequencing and annotation.</title>
        <authorList>
            <consortium name="The Broad Institute Genomics Platform"/>
            <consortium name="The Broad Institute Genome Sequencing Center for Infectious Disease"/>
            <person name="Wu L."/>
            <person name="Ma J."/>
        </authorList>
    </citation>
    <scope>NUCLEOTIDE SEQUENCE [LARGE SCALE GENOMIC DNA]</scope>
    <source>
        <strain evidence="2 3">JCM 15933</strain>
    </source>
</reference>
<evidence type="ECO:0000256" key="1">
    <source>
        <dbReference type="SAM" id="Phobius"/>
    </source>
</evidence>
<accession>A0ABN1ZK50</accession>
<organism evidence="2 3">
    <name type="scientific">Dactylosporangium maewongense</name>
    <dbReference type="NCBI Taxonomy" id="634393"/>
    <lineage>
        <taxon>Bacteria</taxon>
        <taxon>Bacillati</taxon>
        <taxon>Actinomycetota</taxon>
        <taxon>Actinomycetes</taxon>
        <taxon>Micromonosporales</taxon>
        <taxon>Micromonosporaceae</taxon>
        <taxon>Dactylosporangium</taxon>
    </lineage>
</organism>
<protein>
    <recommendedName>
        <fullName evidence="4">DUF3515 domain-containing protein</fullName>
    </recommendedName>
</protein>
<feature type="transmembrane region" description="Helical" evidence="1">
    <location>
        <begin position="43"/>
        <end position="61"/>
    </location>
</feature>
<name>A0ABN1ZK50_9ACTN</name>